<dbReference type="EMBL" id="JASPKZ010008864">
    <property type="protein sequence ID" value="KAJ9578712.1"/>
    <property type="molecule type" value="Genomic_DNA"/>
</dbReference>
<feature type="domain" description="Small ribosomal subunit protein uS7" evidence="10">
    <location>
        <begin position="69"/>
        <end position="228"/>
    </location>
</feature>
<comment type="caution">
    <text evidence="11">The sequence shown here is derived from an EMBL/GenBank/DDBJ whole genome shotgun (WGS) entry which is preliminary data.</text>
</comment>
<dbReference type="InterPro" id="IPR036823">
    <property type="entry name" value="Ribosomal_uS7_dom_sf"/>
</dbReference>
<evidence type="ECO:0000256" key="2">
    <source>
        <dbReference type="ARBA" id="ARBA00007151"/>
    </source>
</evidence>
<dbReference type="Gene3D" id="1.10.455.10">
    <property type="entry name" value="Ribosomal protein S7 domain"/>
    <property type="match status" value="1"/>
</dbReference>
<evidence type="ECO:0000256" key="4">
    <source>
        <dbReference type="ARBA" id="ARBA00022980"/>
    </source>
</evidence>
<dbReference type="GO" id="GO:0044391">
    <property type="term" value="C:ribosomal subunit"/>
    <property type="evidence" value="ECO:0007669"/>
    <property type="project" value="UniProtKB-ARBA"/>
</dbReference>
<dbReference type="GO" id="GO:0003735">
    <property type="term" value="F:structural constituent of ribosome"/>
    <property type="evidence" value="ECO:0007669"/>
    <property type="project" value="InterPro"/>
</dbReference>
<proteinExistence type="inferred from homology"/>
<dbReference type="FunFam" id="1.10.455.10:FF:000004">
    <property type="entry name" value="28S ribosomal protein S7, mitochondrial"/>
    <property type="match status" value="1"/>
</dbReference>
<dbReference type="GO" id="GO:0005759">
    <property type="term" value="C:mitochondrial matrix"/>
    <property type="evidence" value="ECO:0007669"/>
    <property type="project" value="UniProtKB-ARBA"/>
</dbReference>
<dbReference type="CDD" id="cd14870">
    <property type="entry name" value="uS7_Mitochondria_Mammalian"/>
    <property type="match status" value="1"/>
</dbReference>
<evidence type="ECO:0000256" key="8">
    <source>
        <dbReference type="ARBA" id="ARBA00041309"/>
    </source>
</evidence>
<dbReference type="GO" id="GO:0006412">
    <property type="term" value="P:translation"/>
    <property type="evidence" value="ECO:0007669"/>
    <property type="project" value="InterPro"/>
</dbReference>
<dbReference type="PROSITE" id="PS00052">
    <property type="entry name" value="RIBOSOMAL_S7"/>
    <property type="match status" value="1"/>
</dbReference>
<dbReference type="Pfam" id="PF00177">
    <property type="entry name" value="Ribosomal_S7"/>
    <property type="match status" value="1"/>
</dbReference>
<keyword evidence="12" id="KW-1185">Reference proteome</keyword>
<evidence type="ECO:0000313" key="12">
    <source>
        <dbReference type="Proteomes" id="UP001233999"/>
    </source>
</evidence>
<evidence type="ECO:0000256" key="1">
    <source>
        <dbReference type="ARBA" id="ARBA00004173"/>
    </source>
</evidence>
<reference evidence="11" key="2">
    <citation type="submission" date="2023-05" db="EMBL/GenBank/DDBJ databases">
        <authorList>
            <person name="Fouks B."/>
        </authorList>
    </citation>
    <scope>NUCLEOTIDE SEQUENCE</scope>
    <source>
        <strain evidence="11">Stay&amp;Tobe</strain>
        <tissue evidence="11">Testes</tissue>
    </source>
</reference>
<keyword evidence="4 9" id="KW-0689">Ribosomal protein</keyword>
<evidence type="ECO:0000259" key="10">
    <source>
        <dbReference type="Pfam" id="PF00177"/>
    </source>
</evidence>
<keyword evidence="6 9" id="KW-0687">Ribonucleoprotein</keyword>
<dbReference type="AlphaFoldDB" id="A0AAD8E6S9"/>
<comment type="similarity">
    <text evidence="2 9">Belongs to the universal ribosomal protein uS7 family.</text>
</comment>
<name>A0AAD8E6S9_DIPPU</name>
<dbReference type="Proteomes" id="UP001233999">
    <property type="component" value="Unassembled WGS sequence"/>
</dbReference>
<dbReference type="GO" id="GO:0005743">
    <property type="term" value="C:mitochondrial inner membrane"/>
    <property type="evidence" value="ECO:0007669"/>
    <property type="project" value="UniProtKB-ARBA"/>
</dbReference>
<sequence length="236" mass="27289">MAAFNKIICKNPTQYIFLNSVSALYNCLGVSKNFSQYGKQFVDPVFKKEEQDILYETGEIEKKTHVPIKAALTDATCSVFHDELVRKFVNLVMRKGKKVLAREMVEKAFENVKRIQLEKYNSTTETEKKEAIVTDPLKIFHDAIANCKPVLQLTPIKRGGATYQVPVPITENRSRFLAMKWIILAAKDKERRIHFPEKLAWELVDASKNQGRVVKQKQDLHRQCEANRAYAHYRWG</sequence>
<evidence type="ECO:0000256" key="7">
    <source>
        <dbReference type="ARBA" id="ARBA00039306"/>
    </source>
</evidence>
<dbReference type="SUPFAM" id="SSF47973">
    <property type="entry name" value="Ribosomal protein S7"/>
    <property type="match status" value="1"/>
</dbReference>
<gene>
    <name evidence="11" type="ORF">L9F63_005074</name>
</gene>
<dbReference type="GO" id="GO:0003723">
    <property type="term" value="F:RNA binding"/>
    <property type="evidence" value="ECO:0007669"/>
    <property type="project" value="InterPro"/>
</dbReference>
<dbReference type="InterPro" id="IPR023798">
    <property type="entry name" value="Ribosomal_uS7_dom"/>
</dbReference>
<evidence type="ECO:0000256" key="9">
    <source>
        <dbReference type="RuleBase" id="RU003619"/>
    </source>
</evidence>
<evidence type="ECO:0000313" key="11">
    <source>
        <dbReference type="EMBL" id="KAJ9578712.1"/>
    </source>
</evidence>
<evidence type="ECO:0000256" key="5">
    <source>
        <dbReference type="ARBA" id="ARBA00023128"/>
    </source>
</evidence>
<keyword evidence="3" id="KW-0809">Transit peptide</keyword>
<dbReference type="PANTHER" id="PTHR11205">
    <property type="entry name" value="RIBOSOMAL PROTEIN S7"/>
    <property type="match status" value="1"/>
</dbReference>
<evidence type="ECO:0000256" key="3">
    <source>
        <dbReference type="ARBA" id="ARBA00022946"/>
    </source>
</evidence>
<accession>A0AAD8E6S9</accession>
<reference evidence="11" key="1">
    <citation type="journal article" date="2023" name="IScience">
        <title>Live-bearing cockroach genome reveals convergent evolutionary mechanisms linked to viviparity in insects and beyond.</title>
        <authorList>
            <person name="Fouks B."/>
            <person name="Harrison M.C."/>
            <person name="Mikhailova A.A."/>
            <person name="Marchal E."/>
            <person name="English S."/>
            <person name="Carruthers M."/>
            <person name="Jennings E.C."/>
            <person name="Chiamaka E.L."/>
            <person name="Frigard R.A."/>
            <person name="Pippel M."/>
            <person name="Attardo G.M."/>
            <person name="Benoit J.B."/>
            <person name="Bornberg-Bauer E."/>
            <person name="Tobe S.S."/>
        </authorList>
    </citation>
    <scope>NUCLEOTIDE SEQUENCE</scope>
    <source>
        <strain evidence="11">Stay&amp;Tobe</strain>
    </source>
</reference>
<protein>
    <recommendedName>
        <fullName evidence="7">Small ribosomal subunit protein uS7m</fullName>
    </recommendedName>
    <alternativeName>
        <fullName evidence="8">28S ribosomal protein S7, mitochondrial</fullName>
    </alternativeName>
</protein>
<evidence type="ECO:0000256" key="6">
    <source>
        <dbReference type="ARBA" id="ARBA00023274"/>
    </source>
</evidence>
<dbReference type="InterPro" id="IPR020606">
    <property type="entry name" value="Ribosomal_uS7_CS"/>
</dbReference>
<organism evidence="11 12">
    <name type="scientific">Diploptera punctata</name>
    <name type="common">Pacific beetle cockroach</name>
    <dbReference type="NCBI Taxonomy" id="6984"/>
    <lineage>
        <taxon>Eukaryota</taxon>
        <taxon>Metazoa</taxon>
        <taxon>Ecdysozoa</taxon>
        <taxon>Arthropoda</taxon>
        <taxon>Hexapoda</taxon>
        <taxon>Insecta</taxon>
        <taxon>Pterygota</taxon>
        <taxon>Neoptera</taxon>
        <taxon>Polyneoptera</taxon>
        <taxon>Dictyoptera</taxon>
        <taxon>Blattodea</taxon>
        <taxon>Blaberoidea</taxon>
        <taxon>Blaberidae</taxon>
        <taxon>Diplopterinae</taxon>
        <taxon>Diploptera</taxon>
    </lineage>
</organism>
<dbReference type="InterPro" id="IPR000235">
    <property type="entry name" value="Ribosomal_uS7"/>
</dbReference>
<keyword evidence="5" id="KW-0496">Mitochondrion</keyword>
<comment type="subcellular location">
    <subcellularLocation>
        <location evidence="1">Mitochondrion</location>
    </subcellularLocation>
</comment>